<keyword evidence="1" id="KW-0732">Signal</keyword>
<organism evidence="4 5">
    <name type="scientific">Nocardiopsis kunsanensis</name>
    <dbReference type="NCBI Taxonomy" id="141693"/>
    <lineage>
        <taxon>Bacteria</taxon>
        <taxon>Bacillati</taxon>
        <taxon>Actinomycetota</taxon>
        <taxon>Actinomycetes</taxon>
        <taxon>Streptosporangiales</taxon>
        <taxon>Nocardiopsidaceae</taxon>
        <taxon>Nocardiopsis</taxon>
    </lineage>
</organism>
<feature type="region of interest" description="Disordered" evidence="2">
    <location>
        <begin position="323"/>
        <end position="343"/>
    </location>
</feature>
<name>A0A918X9Z1_9ACTN</name>
<gene>
    <name evidence="4" type="ORF">GCM10007147_12330</name>
</gene>
<feature type="domain" description="DUF4352" evidence="3">
    <location>
        <begin position="361"/>
        <end position="427"/>
    </location>
</feature>
<dbReference type="InterPro" id="IPR029050">
    <property type="entry name" value="Immunoprotect_excell_Ig-like"/>
</dbReference>
<dbReference type="Pfam" id="PF11611">
    <property type="entry name" value="DUF4352"/>
    <property type="match status" value="1"/>
</dbReference>
<feature type="compositionally biased region" description="Basic and acidic residues" evidence="2">
    <location>
        <begin position="123"/>
        <end position="141"/>
    </location>
</feature>
<dbReference type="Proteomes" id="UP000654947">
    <property type="component" value="Unassembled WGS sequence"/>
</dbReference>
<dbReference type="RefSeq" id="WP_230479900.1">
    <property type="nucleotide sequence ID" value="NZ_BMXL01000004.1"/>
</dbReference>
<keyword evidence="5" id="KW-1185">Reference proteome</keyword>
<evidence type="ECO:0000259" key="3">
    <source>
        <dbReference type="Pfam" id="PF11611"/>
    </source>
</evidence>
<feature type="compositionally biased region" description="Basic and acidic residues" evidence="2">
    <location>
        <begin position="1"/>
        <end position="33"/>
    </location>
</feature>
<comment type="caution">
    <text evidence="4">The sequence shown here is derived from an EMBL/GenBank/DDBJ whole genome shotgun (WGS) entry which is preliminary data.</text>
</comment>
<feature type="region of interest" description="Disordered" evidence="2">
    <location>
        <begin position="1"/>
        <end position="283"/>
    </location>
</feature>
<feature type="compositionally biased region" description="Pro residues" evidence="2">
    <location>
        <begin position="256"/>
        <end position="267"/>
    </location>
</feature>
<reference evidence="4 5" key="1">
    <citation type="journal article" date="2014" name="Int. J. Syst. Evol. Microbiol.">
        <title>Complete genome sequence of Corynebacterium casei LMG S-19264T (=DSM 44701T), isolated from a smear-ripened cheese.</title>
        <authorList>
            <consortium name="US DOE Joint Genome Institute (JGI-PGF)"/>
            <person name="Walter F."/>
            <person name="Albersmeier A."/>
            <person name="Kalinowski J."/>
            <person name="Ruckert C."/>
        </authorList>
    </citation>
    <scope>NUCLEOTIDE SEQUENCE [LARGE SCALE GENOMIC DNA]</scope>
    <source>
        <strain evidence="4 5">KCTC 19473</strain>
    </source>
</reference>
<evidence type="ECO:0000256" key="2">
    <source>
        <dbReference type="SAM" id="MobiDB-lite"/>
    </source>
</evidence>
<sequence>MTERGPEDGQEREPDREQDPVDRHPPEEWRPGDAGDPVSGGAQPPGEPPHRFPHHDPPVDRRPPEEWRPGDPEDPMAGGPRPPGEPPHEFPPVHNGATVSGPEDREEEPPNGRRPDFAPPPGHRSERPYKRQGDPYQDRRGQQHSGGPPEGTTAEPQEHGSAKLQGDPYRARPSLGPGTPPAGGHGEHPTGAPPEPVDRTGEFSEGPSGLDQSGFEQAGYAPGYGETDEAGAGVGSYPPVDPAQEYRTDQYGRPRPGNPAEPRPPGTYGPDRRAHPPGGGYTPSRPAPWGKILGIGCGVALLLMLVAGGCMAAAMFTVSDGSSDAQEPAIEAPGTSEEPALEPGDVTADHTEFDPSPLYTSGEYTSVEVSVINNSQEELDVNPLYFTMIDQEGQNHSSRSGVGMDDNEIGAEKLSPGQTTSGAVTVEGGDLALERLVFAPIGHQPLEVPIN</sequence>
<dbReference type="EMBL" id="BMXL01000004">
    <property type="protein sequence ID" value="GHD20313.1"/>
    <property type="molecule type" value="Genomic_DNA"/>
</dbReference>
<protein>
    <recommendedName>
        <fullName evidence="3">DUF4352 domain-containing protein</fullName>
    </recommendedName>
</protein>
<proteinExistence type="predicted"/>
<accession>A0A918X9Z1</accession>
<evidence type="ECO:0000313" key="5">
    <source>
        <dbReference type="Proteomes" id="UP000654947"/>
    </source>
</evidence>
<dbReference type="AlphaFoldDB" id="A0A918X9Z1"/>
<feature type="compositionally biased region" description="Basic and acidic residues" evidence="2">
    <location>
        <begin position="48"/>
        <end position="71"/>
    </location>
</feature>
<dbReference type="Gene3D" id="2.60.40.1240">
    <property type="match status" value="1"/>
</dbReference>
<dbReference type="InterPro" id="IPR029051">
    <property type="entry name" value="DUF4352"/>
</dbReference>
<evidence type="ECO:0000256" key="1">
    <source>
        <dbReference type="ARBA" id="ARBA00022729"/>
    </source>
</evidence>
<evidence type="ECO:0000313" key="4">
    <source>
        <dbReference type="EMBL" id="GHD20313.1"/>
    </source>
</evidence>